<dbReference type="PANTHER" id="PTHR43272:SF33">
    <property type="entry name" value="AMP-BINDING DOMAIN-CONTAINING PROTEIN-RELATED"/>
    <property type="match status" value="1"/>
</dbReference>
<sequence>MITHKMIVSVIGGFDMDLQEVNIVPGDVYLSFLPLAHVFEQIVMHYSLSRGVAYGFYSGDLKNLSNDILACRPTLFCVVPRVLQRLYGTVQSAVSGSKLKSWLLKTAVEAKMRYVREGIVTRGSLWDKYVLKPIQDRMGGRLRFFAVGSAPMSEEVYQFCRAALGVHPLQTHVDKGSVGTPT</sequence>
<evidence type="ECO:0000256" key="1">
    <source>
        <dbReference type="ARBA" id="ARBA00022598"/>
    </source>
</evidence>
<evidence type="ECO:0000256" key="5">
    <source>
        <dbReference type="ARBA" id="ARBA00026121"/>
    </source>
</evidence>
<evidence type="ECO:0000256" key="4">
    <source>
        <dbReference type="ARBA" id="ARBA00022840"/>
    </source>
</evidence>
<evidence type="ECO:0000313" key="7">
    <source>
        <dbReference type="EMBL" id="VDN15053.1"/>
    </source>
</evidence>
<gene>
    <name evidence="7" type="ORF">DILT_LOCUS10884</name>
</gene>
<proteinExistence type="predicted"/>
<dbReference type="Gene3D" id="3.40.50.12780">
    <property type="entry name" value="N-terminal domain of ligase-like"/>
    <property type="match status" value="1"/>
</dbReference>
<keyword evidence="3" id="KW-0443">Lipid metabolism</keyword>
<evidence type="ECO:0000256" key="2">
    <source>
        <dbReference type="ARBA" id="ARBA00022741"/>
    </source>
</evidence>
<dbReference type="InterPro" id="IPR000873">
    <property type="entry name" value="AMP-dep_synth/lig_dom"/>
</dbReference>
<dbReference type="PANTHER" id="PTHR43272">
    <property type="entry name" value="LONG-CHAIN-FATTY-ACID--COA LIGASE"/>
    <property type="match status" value="1"/>
</dbReference>
<keyword evidence="4" id="KW-0067">ATP-binding</keyword>
<protein>
    <recommendedName>
        <fullName evidence="5">long-chain-fatty-acid--CoA ligase</fullName>
        <ecNumber evidence="5">6.2.1.3</ecNumber>
    </recommendedName>
</protein>
<dbReference type="GO" id="GO:0004467">
    <property type="term" value="F:long-chain fatty acid-CoA ligase activity"/>
    <property type="evidence" value="ECO:0007669"/>
    <property type="project" value="UniProtKB-EC"/>
</dbReference>
<dbReference type="EMBL" id="UYRU01061273">
    <property type="protein sequence ID" value="VDN15053.1"/>
    <property type="molecule type" value="Genomic_DNA"/>
</dbReference>
<dbReference type="AlphaFoldDB" id="A0A3P7LVI7"/>
<dbReference type="EC" id="6.2.1.3" evidence="5"/>
<keyword evidence="1" id="KW-0436">Ligase</keyword>
<dbReference type="OrthoDB" id="1700726at2759"/>
<dbReference type="SUPFAM" id="SSF56801">
    <property type="entry name" value="Acetyl-CoA synthetase-like"/>
    <property type="match status" value="1"/>
</dbReference>
<name>A0A3P7LVI7_DIBLA</name>
<evidence type="ECO:0000256" key="3">
    <source>
        <dbReference type="ARBA" id="ARBA00022832"/>
    </source>
</evidence>
<dbReference type="InterPro" id="IPR042099">
    <property type="entry name" value="ANL_N_sf"/>
</dbReference>
<dbReference type="GO" id="GO:0016020">
    <property type="term" value="C:membrane"/>
    <property type="evidence" value="ECO:0007669"/>
    <property type="project" value="TreeGrafter"/>
</dbReference>
<dbReference type="Proteomes" id="UP000281553">
    <property type="component" value="Unassembled WGS sequence"/>
</dbReference>
<accession>A0A3P7LVI7</accession>
<dbReference type="Pfam" id="PF00501">
    <property type="entry name" value="AMP-binding"/>
    <property type="match status" value="1"/>
</dbReference>
<organism evidence="7 8">
    <name type="scientific">Dibothriocephalus latus</name>
    <name type="common">Fish tapeworm</name>
    <name type="synonym">Diphyllobothrium latum</name>
    <dbReference type="NCBI Taxonomy" id="60516"/>
    <lineage>
        <taxon>Eukaryota</taxon>
        <taxon>Metazoa</taxon>
        <taxon>Spiralia</taxon>
        <taxon>Lophotrochozoa</taxon>
        <taxon>Platyhelminthes</taxon>
        <taxon>Cestoda</taxon>
        <taxon>Eucestoda</taxon>
        <taxon>Diphyllobothriidea</taxon>
        <taxon>Diphyllobothriidae</taxon>
        <taxon>Dibothriocephalus</taxon>
    </lineage>
</organism>
<keyword evidence="8" id="KW-1185">Reference proteome</keyword>
<keyword evidence="3" id="KW-0276">Fatty acid metabolism</keyword>
<dbReference type="GO" id="GO:0005783">
    <property type="term" value="C:endoplasmic reticulum"/>
    <property type="evidence" value="ECO:0007669"/>
    <property type="project" value="TreeGrafter"/>
</dbReference>
<reference evidence="7 8" key="1">
    <citation type="submission" date="2018-11" db="EMBL/GenBank/DDBJ databases">
        <authorList>
            <consortium name="Pathogen Informatics"/>
        </authorList>
    </citation>
    <scope>NUCLEOTIDE SEQUENCE [LARGE SCALE GENOMIC DNA]</scope>
</reference>
<feature type="domain" description="AMP-dependent synthetase/ligase" evidence="6">
    <location>
        <begin position="1"/>
        <end position="166"/>
    </location>
</feature>
<evidence type="ECO:0000259" key="6">
    <source>
        <dbReference type="Pfam" id="PF00501"/>
    </source>
</evidence>
<evidence type="ECO:0000313" key="8">
    <source>
        <dbReference type="Proteomes" id="UP000281553"/>
    </source>
</evidence>
<keyword evidence="2" id="KW-0547">Nucleotide-binding</keyword>
<dbReference type="GO" id="GO:0005524">
    <property type="term" value="F:ATP binding"/>
    <property type="evidence" value="ECO:0007669"/>
    <property type="project" value="UniProtKB-KW"/>
</dbReference>